<evidence type="ECO:0000256" key="6">
    <source>
        <dbReference type="ARBA" id="ARBA00023136"/>
    </source>
</evidence>
<dbReference type="InterPro" id="IPR020846">
    <property type="entry name" value="MFS_dom"/>
</dbReference>
<feature type="transmembrane region" description="Helical" evidence="11">
    <location>
        <begin position="137"/>
        <end position="157"/>
    </location>
</feature>
<dbReference type="PANTHER" id="PTHR11360">
    <property type="entry name" value="MONOCARBOXYLATE TRANSPORTER"/>
    <property type="match status" value="1"/>
</dbReference>
<dbReference type="Gene3D" id="1.20.1250.20">
    <property type="entry name" value="MFS general substrate transporter like domains"/>
    <property type="match status" value="2"/>
</dbReference>
<keyword evidence="3" id="KW-1003">Cell membrane</keyword>
<dbReference type="Pfam" id="PF07690">
    <property type="entry name" value="MFS_1"/>
    <property type="match status" value="2"/>
</dbReference>
<dbReference type="HOGENOM" id="CLU_001265_59_1_1"/>
<dbReference type="InterPro" id="IPR011701">
    <property type="entry name" value="MFS"/>
</dbReference>
<feature type="transmembrane region" description="Helical" evidence="11">
    <location>
        <begin position="324"/>
        <end position="346"/>
    </location>
</feature>
<dbReference type="PANTHER" id="PTHR11360:SF318">
    <property type="entry name" value="MONOCARBOXYLATE TRANSPORTER 12"/>
    <property type="match status" value="1"/>
</dbReference>
<dbReference type="InterPro" id="IPR036259">
    <property type="entry name" value="MFS_trans_sf"/>
</dbReference>
<protein>
    <submittedName>
        <fullName evidence="13">Solute carrier family 16 member 12</fullName>
    </submittedName>
</protein>
<comment type="subcellular location">
    <subcellularLocation>
        <location evidence="1">Basolateral cell membrane</location>
        <topology evidence="1">Multi-pass membrane protein</topology>
    </subcellularLocation>
</comment>
<feature type="transmembrane region" description="Helical" evidence="11">
    <location>
        <begin position="358"/>
        <end position="380"/>
    </location>
</feature>
<evidence type="ECO:0000256" key="1">
    <source>
        <dbReference type="ARBA" id="ARBA00004554"/>
    </source>
</evidence>
<comment type="catalytic activity">
    <reaction evidence="8">
        <text>guanidinoacetate(in) = guanidinoacetate(out)</text>
        <dbReference type="Rhea" id="RHEA:73047"/>
        <dbReference type="ChEBI" id="CHEBI:57742"/>
    </reaction>
</comment>
<comment type="similarity">
    <text evidence="2">Belongs to the major facilitator superfamily. Monocarboxylate porter (TC 2.A.1.13) family.</text>
</comment>
<feature type="domain" description="Major facilitator superfamily (MFS) profile" evidence="12">
    <location>
        <begin position="1"/>
        <end position="506"/>
    </location>
</feature>
<keyword evidence="5 11" id="KW-1133">Transmembrane helix</keyword>
<keyword evidence="4 11" id="KW-0812">Transmembrane</keyword>
<sequence length="537" mass="57558">VLPQPPDGGWGWMVVLACFIVNVCTRAVTRCISIFFMEFQSHFQKDYATTAWINSMVDCLTMLCAPIGSLLSSHFGCRATVMAGGLFSSAGFIMASFATSIEMLYVFLGVFAGFGFSLCYSPSIVMVTKYFRRRRALATGLAMSGSGVGTFLLAPLVQYLLDVFSWRGALLLLGAFVSNLCVCGALLRPIHLQYSCYAMRITLVGKTDGSVGHSTLGGTKKNAQGEKKRPMAVTLTTAPLTSRHSPGRVGTERANGNNGTDARAVPPVFRTDPGMEAWTVAMAGPPDRGCSAGAGACARGAWGRLVNAAGKLRRNYGFVVQREFVVFWASVMLMAYGCSTPFVYLVPYAQSHGVPPGMAALLLSVLGIVDIAGNISYGWLTDRPSVRKHRGLFYMVAVGLEGVWSLLLPLMASFPLLMVYAVLYGYFDGAYVTLISVVTADLVGPVHVSSAVGLVFFMHAVPYLIAPPVAGWLVDITGTYTAAFLVSGMAMILSALLFGVVSCFRSYCAKREPKEPMAESTAMVRNDTFSSDKSGVT</sequence>
<feature type="transmembrane region" description="Helical" evidence="11">
    <location>
        <begin position="104"/>
        <end position="125"/>
    </location>
</feature>
<dbReference type="Ensembl" id="ENSPMAT00000001287.1">
    <property type="protein sequence ID" value="ENSPMAP00000001282.1"/>
    <property type="gene ID" value="ENSPMAG00000001152.1"/>
</dbReference>
<feature type="transmembrane region" description="Helical" evidence="11">
    <location>
        <begin position="12"/>
        <end position="36"/>
    </location>
</feature>
<feature type="transmembrane region" description="Helical" evidence="11">
    <location>
        <begin position="392"/>
        <end position="411"/>
    </location>
</feature>
<feature type="region of interest" description="Disordered" evidence="10">
    <location>
        <begin position="240"/>
        <end position="266"/>
    </location>
</feature>
<evidence type="ECO:0000256" key="7">
    <source>
        <dbReference type="ARBA" id="ARBA00036521"/>
    </source>
</evidence>
<dbReference type="SUPFAM" id="SSF103473">
    <property type="entry name" value="MFS general substrate transporter"/>
    <property type="match status" value="1"/>
</dbReference>
<evidence type="ECO:0000313" key="13">
    <source>
        <dbReference type="Ensembl" id="ENSPMAP00000001282.1"/>
    </source>
</evidence>
<comment type="function">
    <text evidence="9">Functions as a transporter for creatine and as well for its precursor guanidinoacetate. Transport of creatine and GAA is independent of resting membrane potential and extracellular Na(+), Cl(-), or pH. Contributes to the process of creatine biosynthesis and distribution.</text>
</comment>
<reference evidence="13" key="1">
    <citation type="submission" date="2025-08" db="UniProtKB">
        <authorList>
            <consortium name="Ensembl"/>
        </authorList>
    </citation>
    <scope>IDENTIFICATION</scope>
</reference>
<proteinExistence type="inferred from homology"/>
<feature type="transmembrane region" description="Helical" evidence="11">
    <location>
        <begin position="480"/>
        <end position="504"/>
    </location>
</feature>
<reference evidence="13" key="2">
    <citation type="submission" date="2025-09" db="UniProtKB">
        <authorList>
            <consortium name="Ensembl"/>
        </authorList>
    </citation>
    <scope>IDENTIFICATION</scope>
</reference>
<dbReference type="OMA" id="WVLASHQ"/>
<evidence type="ECO:0000256" key="4">
    <source>
        <dbReference type="ARBA" id="ARBA00022692"/>
    </source>
</evidence>
<evidence type="ECO:0000256" key="11">
    <source>
        <dbReference type="SAM" id="Phobius"/>
    </source>
</evidence>
<dbReference type="AlphaFoldDB" id="S4R7V2"/>
<evidence type="ECO:0000259" key="12">
    <source>
        <dbReference type="PROSITE" id="PS50850"/>
    </source>
</evidence>
<organism evidence="13">
    <name type="scientific">Petromyzon marinus</name>
    <name type="common">Sea lamprey</name>
    <dbReference type="NCBI Taxonomy" id="7757"/>
    <lineage>
        <taxon>Eukaryota</taxon>
        <taxon>Metazoa</taxon>
        <taxon>Chordata</taxon>
        <taxon>Craniata</taxon>
        <taxon>Vertebrata</taxon>
        <taxon>Cyclostomata</taxon>
        <taxon>Hyperoartia</taxon>
        <taxon>Petromyzontiformes</taxon>
        <taxon>Petromyzontidae</taxon>
        <taxon>Petromyzon</taxon>
    </lineage>
</organism>
<keyword evidence="6 11" id="KW-0472">Membrane</keyword>
<dbReference type="GO" id="GO:0016323">
    <property type="term" value="C:basolateral plasma membrane"/>
    <property type="evidence" value="ECO:0007669"/>
    <property type="project" value="UniProtKB-SubCell"/>
</dbReference>
<comment type="catalytic activity">
    <reaction evidence="7">
        <text>creatine(in) = creatine(out)</text>
        <dbReference type="Rhea" id="RHEA:73043"/>
        <dbReference type="ChEBI" id="CHEBI:57947"/>
    </reaction>
</comment>
<feature type="transmembrane region" description="Helical" evidence="11">
    <location>
        <begin position="417"/>
        <end position="439"/>
    </location>
</feature>
<feature type="transmembrane region" description="Helical" evidence="11">
    <location>
        <begin position="169"/>
        <end position="190"/>
    </location>
</feature>
<dbReference type="GeneTree" id="ENSGT00940000156169"/>
<dbReference type="GO" id="GO:0022857">
    <property type="term" value="F:transmembrane transporter activity"/>
    <property type="evidence" value="ECO:0007669"/>
    <property type="project" value="InterPro"/>
</dbReference>
<evidence type="ECO:0000256" key="9">
    <source>
        <dbReference type="ARBA" id="ARBA00037605"/>
    </source>
</evidence>
<dbReference type="PROSITE" id="PS50850">
    <property type="entry name" value="MFS"/>
    <property type="match status" value="1"/>
</dbReference>
<evidence type="ECO:0000256" key="3">
    <source>
        <dbReference type="ARBA" id="ARBA00022475"/>
    </source>
</evidence>
<evidence type="ECO:0000256" key="8">
    <source>
        <dbReference type="ARBA" id="ARBA00036771"/>
    </source>
</evidence>
<dbReference type="InterPro" id="IPR050327">
    <property type="entry name" value="Proton-linked_MCT"/>
</dbReference>
<name>S4R7V2_PETMA</name>
<evidence type="ECO:0000256" key="5">
    <source>
        <dbReference type="ARBA" id="ARBA00022989"/>
    </source>
</evidence>
<dbReference type="GO" id="GO:0015881">
    <property type="term" value="P:creatine transmembrane transport"/>
    <property type="evidence" value="ECO:0007669"/>
    <property type="project" value="TreeGrafter"/>
</dbReference>
<evidence type="ECO:0000256" key="2">
    <source>
        <dbReference type="ARBA" id="ARBA00006727"/>
    </source>
</evidence>
<accession>S4R7V2</accession>
<evidence type="ECO:0000256" key="10">
    <source>
        <dbReference type="SAM" id="MobiDB-lite"/>
    </source>
</evidence>
<feature type="transmembrane region" description="Helical" evidence="11">
    <location>
        <begin position="451"/>
        <end position="474"/>
    </location>
</feature>